<evidence type="ECO:0000256" key="7">
    <source>
        <dbReference type="ARBA" id="ARBA00023136"/>
    </source>
</evidence>
<dbReference type="RefSeq" id="WP_200321808.1">
    <property type="nucleotide sequence ID" value="NZ_JAENJH010000006.1"/>
</dbReference>
<dbReference type="GO" id="GO:0015740">
    <property type="term" value="P:C4-dicarboxylate transport"/>
    <property type="evidence" value="ECO:0007669"/>
    <property type="project" value="TreeGrafter"/>
</dbReference>
<sequence>MSAPAREPLPFVRVLLEIPAAVVLVVMVLHVVANALSRTITGQSLPETLEITTYWYMPIIALVGFVAAARRAEHLSAPLLFDRLTPRTQRIVRVALYLVAAVVCAAYAWYGLQEAWHNAGLELTAGASPLIIWPVTFLVPVAFGLLAVLYLIQLRTAARQAPARTEDER</sequence>
<dbReference type="InterPro" id="IPR055348">
    <property type="entry name" value="DctQ"/>
</dbReference>
<keyword evidence="6 9" id="KW-1133">Transmembrane helix</keyword>
<keyword evidence="7 9" id="KW-0472">Membrane</keyword>
<feature type="transmembrane region" description="Helical" evidence="9">
    <location>
        <begin position="53"/>
        <end position="70"/>
    </location>
</feature>
<feature type="domain" description="Tripartite ATP-independent periplasmic transporters DctQ component" evidence="10">
    <location>
        <begin position="27"/>
        <end position="159"/>
    </location>
</feature>
<evidence type="ECO:0000256" key="9">
    <source>
        <dbReference type="SAM" id="Phobius"/>
    </source>
</evidence>
<feature type="transmembrane region" description="Helical" evidence="9">
    <location>
        <begin position="130"/>
        <end position="152"/>
    </location>
</feature>
<dbReference type="GO" id="GO:0022857">
    <property type="term" value="F:transmembrane transporter activity"/>
    <property type="evidence" value="ECO:0007669"/>
    <property type="project" value="TreeGrafter"/>
</dbReference>
<evidence type="ECO:0000256" key="5">
    <source>
        <dbReference type="ARBA" id="ARBA00022692"/>
    </source>
</evidence>
<feature type="transmembrane region" description="Helical" evidence="9">
    <location>
        <begin position="91"/>
        <end position="110"/>
    </location>
</feature>
<dbReference type="InterPro" id="IPR007387">
    <property type="entry name" value="TRAP_DctQ"/>
</dbReference>
<dbReference type="EMBL" id="JAENJH010000006">
    <property type="protein sequence ID" value="MBK1787320.1"/>
    <property type="molecule type" value="Genomic_DNA"/>
</dbReference>
<keyword evidence="5 9" id="KW-0812">Transmembrane</keyword>
<dbReference type="PANTHER" id="PTHR35011">
    <property type="entry name" value="2,3-DIKETO-L-GULONATE TRAP TRANSPORTER SMALL PERMEASE PROTEIN YIAM"/>
    <property type="match status" value="1"/>
</dbReference>
<proteinExistence type="inferred from homology"/>
<name>A0A934QVK1_9PSEU</name>
<protein>
    <submittedName>
        <fullName evidence="11">TRAP transporter small permease</fullName>
    </submittedName>
</protein>
<gene>
    <name evidence="11" type="ORF">JHE00_23605</name>
</gene>
<evidence type="ECO:0000256" key="8">
    <source>
        <dbReference type="ARBA" id="ARBA00038436"/>
    </source>
</evidence>
<evidence type="ECO:0000259" key="10">
    <source>
        <dbReference type="Pfam" id="PF04290"/>
    </source>
</evidence>
<keyword evidence="4" id="KW-0997">Cell inner membrane</keyword>
<dbReference type="GO" id="GO:0005886">
    <property type="term" value="C:plasma membrane"/>
    <property type="evidence" value="ECO:0007669"/>
    <property type="project" value="UniProtKB-SubCell"/>
</dbReference>
<dbReference type="Pfam" id="PF04290">
    <property type="entry name" value="DctQ"/>
    <property type="match status" value="1"/>
</dbReference>
<comment type="caution">
    <text evidence="11">The sequence shown here is derived from an EMBL/GenBank/DDBJ whole genome shotgun (WGS) entry which is preliminary data.</text>
</comment>
<evidence type="ECO:0000256" key="6">
    <source>
        <dbReference type="ARBA" id="ARBA00022989"/>
    </source>
</evidence>
<dbReference type="PANTHER" id="PTHR35011:SF10">
    <property type="entry name" value="TRAP TRANSPORTER SMALL PERMEASE PROTEIN"/>
    <property type="match status" value="1"/>
</dbReference>
<accession>A0A934QVK1</accession>
<evidence type="ECO:0000256" key="2">
    <source>
        <dbReference type="ARBA" id="ARBA00022448"/>
    </source>
</evidence>
<organism evidence="11 12">
    <name type="scientific">Prauserella cavernicola</name>
    <dbReference type="NCBI Taxonomy" id="2800127"/>
    <lineage>
        <taxon>Bacteria</taxon>
        <taxon>Bacillati</taxon>
        <taxon>Actinomycetota</taxon>
        <taxon>Actinomycetes</taxon>
        <taxon>Pseudonocardiales</taxon>
        <taxon>Pseudonocardiaceae</taxon>
        <taxon>Prauserella</taxon>
    </lineage>
</organism>
<dbReference type="Proteomes" id="UP000635245">
    <property type="component" value="Unassembled WGS sequence"/>
</dbReference>
<comment type="similarity">
    <text evidence="8">Belongs to the TRAP transporter small permease family.</text>
</comment>
<feature type="transmembrane region" description="Helical" evidence="9">
    <location>
        <begin position="12"/>
        <end position="33"/>
    </location>
</feature>
<keyword evidence="12" id="KW-1185">Reference proteome</keyword>
<evidence type="ECO:0000256" key="3">
    <source>
        <dbReference type="ARBA" id="ARBA00022475"/>
    </source>
</evidence>
<keyword evidence="2" id="KW-0813">Transport</keyword>
<dbReference type="AlphaFoldDB" id="A0A934QVK1"/>
<keyword evidence="3" id="KW-1003">Cell membrane</keyword>
<evidence type="ECO:0000256" key="4">
    <source>
        <dbReference type="ARBA" id="ARBA00022519"/>
    </source>
</evidence>
<comment type="subcellular location">
    <subcellularLocation>
        <location evidence="1">Cell inner membrane</location>
        <topology evidence="1">Multi-pass membrane protein</topology>
    </subcellularLocation>
</comment>
<evidence type="ECO:0000313" key="12">
    <source>
        <dbReference type="Proteomes" id="UP000635245"/>
    </source>
</evidence>
<evidence type="ECO:0000256" key="1">
    <source>
        <dbReference type="ARBA" id="ARBA00004429"/>
    </source>
</evidence>
<reference evidence="11" key="1">
    <citation type="submission" date="2020-12" db="EMBL/GenBank/DDBJ databases">
        <title>Prauserella sp. ASG 168, a novel actinomycete isolated from cave rock.</title>
        <authorList>
            <person name="Suriyachadkun C."/>
        </authorList>
    </citation>
    <scope>NUCLEOTIDE SEQUENCE</scope>
    <source>
        <strain evidence="11">ASG 168</strain>
    </source>
</reference>
<evidence type="ECO:0000313" key="11">
    <source>
        <dbReference type="EMBL" id="MBK1787320.1"/>
    </source>
</evidence>